<evidence type="ECO:0000313" key="2">
    <source>
        <dbReference type="Proteomes" id="UP000619295"/>
    </source>
</evidence>
<reference evidence="1" key="1">
    <citation type="submission" date="2020-09" db="EMBL/GenBank/DDBJ databases">
        <title>Bosea spartocytisi sp. nov. a root nodule endophyte of Spartocytisus supranubius in the high mountain ecosystem fo the Teide National Park (Canary Islands, Spain).</title>
        <authorList>
            <person name="Pulido-Suarez L."/>
            <person name="Peix A."/>
            <person name="Igual J.M."/>
            <person name="Socas-Perez N."/>
            <person name="Velazquez E."/>
            <person name="Flores-Felix J.D."/>
            <person name="Leon-Barrios M."/>
        </authorList>
    </citation>
    <scope>NUCLEOTIDE SEQUENCE</scope>
    <source>
        <strain evidence="1">SSUT16</strain>
    </source>
</reference>
<dbReference type="SUPFAM" id="SSF56349">
    <property type="entry name" value="DNA breaking-rejoining enzymes"/>
    <property type="match status" value="1"/>
</dbReference>
<dbReference type="AlphaFoldDB" id="A0A927EAN2"/>
<gene>
    <name evidence="1" type="ORF">IED13_16970</name>
</gene>
<evidence type="ECO:0000313" key="1">
    <source>
        <dbReference type="EMBL" id="MBD3847397.1"/>
    </source>
</evidence>
<accession>A0A927EAN2</accession>
<evidence type="ECO:0008006" key="3">
    <source>
        <dbReference type="Google" id="ProtNLM"/>
    </source>
</evidence>
<keyword evidence="2" id="KW-1185">Reference proteome</keyword>
<dbReference type="EMBL" id="JACXWY010000010">
    <property type="protein sequence ID" value="MBD3847397.1"/>
    <property type="molecule type" value="Genomic_DNA"/>
</dbReference>
<dbReference type="GO" id="GO:0003677">
    <property type="term" value="F:DNA binding"/>
    <property type="evidence" value="ECO:0007669"/>
    <property type="project" value="InterPro"/>
</dbReference>
<sequence length="721" mass="80099">MMPAPITLPARPSLPSVIYSDDEPVLAGVAIRDDADRAQLHRFGDDHWDLSAAIFRVNARYSNYRLNFARIADPVTRRLAKEYVIARLRIHLPGYRAPCGATSAIRLLRYIQHFAAFLRTQLGAVDLGRVDPALLDAYLVHARDGGRRTPHETVKYVEVPIDLHHLAPWLTGGGIGFLPWRGRAAHRVAGRPPAPAENATPRIPEPVIGAMLRWALKYVEIYAPDILAARAELDALEARCARLMARDQQTGRAVARTYRARVAKWLDARRAAGRGIPIWERAPNAARRIDPLTGQELPPYNLHLMRLHAGAPESGRVSQSEATARLIEEMAAELGTEVGGLDTPISIDPDTGLSWRERFDGLSLAREERMLQGACYIVCAYLTGMRDSEVQAMQPGCVSPVRSGDGLVERYRVRSTVYKRHGPRGVTADWITIEPVARAVEVMEVLSARNRKEKGLSSLWVTLKDWPWSADHLGMGATATLNLFRDGLDARSEGGPAIPRPGDEPWKFTTRQLRRTISWYIANRPFGTIAGKIQYKHASVAMFEGYAGSARADFRLAVERERALGQLDDIVAHYEAYLRDEGPAGPGAARLRREFARVHDEIGDLPGRIMDRKRLRTTLAHLGRTLHVGFLNDCLFDAATALCLTDVADPERTAPALSRCSPDRCPNACLTARHREPWQASIAEGEGLLADRRLSPLQREAIARDNERKRRLIAPLIEGAA</sequence>
<proteinExistence type="predicted"/>
<name>A0A927EAN2_9HYPH</name>
<comment type="caution">
    <text evidence="1">The sequence shown here is derived from an EMBL/GenBank/DDBJ whole genome shotgun (WGS) entry which is preliminary data.</text>
</comment>
<organism evidence="1 2">
    <name type="scientific">Bosea spartocytisi</name>
    <dbReference type="NCBI Taxonomy" id="2773451"/>
    <lineage>
        <taxon>Bacteria</taxon>
        <taxon>Pseudomonadati</taxon>
        <taxon>Pseudomonadota</taxon>
        <taxon>Alphaproteobacteria</taxon>
        <taxon>Hyphomicrobiales</taxon>
        <taxon>Boseaceae</taxon>
        <taxon>Bosea</taxon>
    </lineage>
</organism>
<dbReference type="InterPro" id="IPR011010">
    <property type="entry name" value="DNA_brk_join_enz"/>
</dbReference>
<dbReference type="Proteomes" id="UP000619295">
    <property type="component" value="Unassembled WGS sequence"/>
</dbReference>
<protein>
    <recommendedName>
        <fullName evidence="3">Integrase</fullName>
    </recommendedName>
</protein>